<organism evidence="1 2">
    <name type="scientific">Nepenthes gracilis</name>
    <name type="common">Slender pitcher plant</name>
    <dbReference type="NCBI Taxonomy" id="150966"/>
    <lineage>
        <taxon>Eukaryota</taxon>
        <taxon>Viridiplantae</taxon>
        <taxon>Streptophyta</taxon>
        <taxon>Embryophyta</taxon>
        <taxon>Tracheophyta</taxon>
        <taxon>Spermatophyta</taxon>
        <taxon>Magnoliopsida</taxon>
        <taxon>eudicotyledons</taxon>
        <taxon>Gunneridae</taxon>
        <taxon>Pentapetalae</taxon>
        <taxon>Caryophyllales</taxon>
        <taxon>Nepenthaceae</taxon>
        <taxon>Nepenthes</taxon>
    </lineage>
</organism>
<dbReference type="Proteomes" id="UP001279734">
    <property type="component" value="Unassembled WGS sequence"/>
</dbReference>
<evidence type="ECO:0000313" key="2">
    <source>
        <dbReference type="Proteomes" id="UP001279734"/>
    </source>
</evidence>
<reference evidence="1" key="1">
    <citation type="submission" date="2023-05" db="EMBL/GenBank/DDBJ databases">
        <title>Nepenthes gracilis genome sequencing.</title>
        <authorList>
            <person name="Fukushima K."/>
        </authorList>
    </citation>
    <scope>NUCLEOTIDE SEQUENCE</scope>
    <source>
        <strain evidence="1">SING2019-196</strain>
    </source>
</reference>
<gene>
    <name evidence="1" type="ORF">Nepgr_033931</name>
</gene>
<evidence type="ECO:0000313" key="1">
    <source>
        <dbReference type="EMBL" id="GMH32087.1"/>
    </source>
</evidence>
<comment type="caution">
    <text evidence="1">The sequence shown here is derived from an EMBL/GenBank/DDBJ whole genome shotgun (WGS) entry which is preliminary data.</text>
</comment>
<sequence length="162" mass="17606">MLSVGICPAGCATEAFWTLYAADLVIKGCCLCVRLLLFCLDRLDGFSGNSQLLAIVQLACLVQIRVILMDSDFAVFVMMLNCCHLDVRRVQVDFALFCVLAGEVKTIADLVSRAGLGSKCCRSQNRDRFGLLPGFFRAWEPGLGASRFSSTYSDDGAGLLNC</sequence>
<protein>
    <submittedName>
        <fullName evidence="1">Uncharacterized protein</fullName>
    </submittedName>
</protein>
<proteinExistence type="predicted"/>
<accession>A0AAD3TN61</accession>
<dbReference type="AlphaFoldDB" id="A0AAD3TN61"/>
<keyword evidence="2" id="KW-1185">Reference proteome</keyword>
<name>A0AAD3TN61_NEPGR</name>
<dbReference type="EMBL" id="BSYO01000062">
    <property type="protein sequence ID" value="GMH32087.1"/>
    <property type="molecule type" value="Genomic_DNA"/>
</dbReference>